<feature type="domain" description="Bacterial transcriptional activator" evidence="1">
    <location>
        <begin position="135"/>
        <end position="276"/>
    </location>
</feature>
<dbReference type="NCBIfam" id="TIGR00756">
    <property type="entry name" value="PPR"/>
    <property type="match status" value="1"/>
</dbReference>
<evidence type="ECO:0000259" key="1">
    <source>
        <dbReference type="SMART" id="SM01043"/>
    </source>
</evidence>
<name>A0ABU5DZG9_9PROT</name>
<reference evidence="2 3" key="1">
    <citation type="journal article" date="2013" name="Antonie Van Leeuwenhoek">
        <title>Dongia rigui sp. nov., isolated from freshwater of a large wetland in Korea.</title>
        <authorList>
            <person name="Baik K.S."/>
            <person name="Hwang Y.M."/>
            <person name="Choi J.S."/>
            <person name="Kwon J."/>
            <person name="Seong C.N."/>
        </authorList>
    </citation>
    <scope>NUCLEOTIDE SEQUENCE [LARGE SCALE GENOMIC DNA]</scope>
    <source>
        <strain evidence="2 3">04SU4-P</strain>
    </source>
</reference>
<keyword evidence="3" id="KW-1185">Reference proteome</keyword>
<dbReference type="Gene3D" id="1.10.10.10">
    <property type="entry name" value="Winged helix-like DNA-binding domain superfamily/Winged helix DNA-binding domain"/>
    <property type="match status" value="1"/>
</dbReference>
<protein>
    <submittedName>
        <fullName evidence="2">BTAD domain-containing putative transcriptional regulator</fullName>
    </submittedName>
</protein>
<dbReference type="PANTHER" id="PTHR35807">
    <property type="entry name" value="TRANSCRIPTIONAL REGULATOR REDD-RELATED"/>
    <property type="match status" value="1"/>
</dbReference>
<comment type="caution">
    <text evidence="2">The sequence shown here is derived from an EMBL/GenBank/DDBJ whole genome shotgun (WGS) entry which is preliminary data.</text>
</comment>
<gene>
    <name evidence="2" type="ORF">SMD31_12205</name>
</gene>
<dbReference type="InterPro" id="IPR011990">
    <property type="entry name" value="TPR-like_helical_dom_sf"/>
</dbReference>
<evidence type="ECO:0000313" key="3">
    <source>
        <dbReference type="Proteomes" id="UP001271769"/>
    </source>
</evidence>
<dbReference type="RefSeq" id="WP_320501170.1">
    <property type="nucleotide sequence ID" value="NZ_JAXCLX010000002.1"/>
</dbReference>
<sequence length="679" mass="75336">MTWAKSPICLSFALAKHHHLSQILNGLGNTRVYRMGLESDIEIRLLGLPELVRPGGAVIFPAKGFQLLALLARAPSKRLPRKELAALLWDNDTEAAALGNLRQLLARVRKAGGAHDDLLDADTKTVALGGGAALIDLSLFEIGYRSGSPEQALRGLLLFRGELLEGITETTDAFSHWLMVERAALRERFFSAASSILIELTRFGRASEQDLRAVADRMLALDPEREASYRSLIEAYGRNGMHEEAERTYRQLIAMLEREFGVPPQPETAAVLRRVLASRGHQPGDLAQAKPQKAQPRVAFMAPTWIMPAGDPGQSALLRALVEDIANELARYRSFVTLAPHSSFKLAHDSGVPLDNSVLRADYTVSGFVKPSEREQLLVLRMADCQNGEILWAGEFSFRPEELVRSFRLLSLQVASTVANSVERHLLDVMRRDGNNQAYLHYLDGQELLKNSDLPRLRRARRSFQQAIDLNNGMALAHARIAQTLYLEWLALGGNDPEILRHGRESAELAAKIDPGAGFTHLMCGSVALYQRDFDYSAEKFAEAEALSPNSADFLVQHADALSCFGEENAGWAHFERAVDLNPFAPDHYWWAGASILVQKKDFAGAIELCAKMASENSVLRILTACHAHLGNRSEARAYWRRFQELYPDTDPASAVKLAPFKHESSKQTVLDGLRMAEH</sequence>
<dbReference type="InterPro" id="IPR002885">
    <property type="entry name" value="PPR_rpt"/>
</dbReference>
<evidence type="ECO:0000313" key="2">
    <source>
        <dbReference type="EMBL" id="MDY0872696.1"/>
    </source>
</evidence>
<proteinExistence type="predicted"/>
<dbReference type="InterPro" id="IPR036388">
    <property type="entry name" value="WH-like_DNA-bd_sf"/>
</dbReference>
<organism evidence="2 3">
    <name type="scientific">Dongia rigui</name>
    <dbReference type="NCBI Taxonomy" id="940149"/>
    <lineage>
        <taxon>Bacteria</taxon>
        <taxon>Pseudomonadati</taxon>
        <taxon>Pseudomonadota</taxon>
        <taxon>Alphaproteobacteria</taxon>
        <taxon>Rhodospirillales</taxon>
        <taxon>Dongiaceae</taxon>
        <taxon>Dongia</taxon>
    </lineage>
</organism>
<dbReference type="SMART" id="SM01043">
    <property type="entry name" value="BTAD"/>
    <property type="match status" value="1"/>
</dbReference>
<dbReference type="InterPro" id="IPR051677">
    <property type="entry name" value="AfsR-DnrI-RedD_regulator"/>
</dbReference>
<dbReference type="InterPro" id="IPR005158">
    <property type="entry name" value="BTAD"/>
</dbReference>
<dbReference type="SUPFAM" id="SSF48452">
    <property type="entry name" value="TPR-like"/>
    <property type="match status" value="2"/>
</dbReference>
<dbReference type="EMBL" id="JAXCLX010000002">
    <property type="protein sequence ID" value="MDY0872696.1"/>
    <property type="molecule type" value="Genomic_DNA"/>
</dbReference>
<dbReference type="Gene3D" id="1.25.40.10">
    <property type="entry name" value="Tetratricopeptide repeat domain"/>
    <property type="match status" value="2"/>
</dbReference>
<dbReference type="PROSITE" id="PS51375">
    <property type="entry name" value="PPR"/>
    <property type="match status" value="1"/>
</dbReference>
<accession>A0ABU5DZG9</accession>
<dbReference type="Pfam" id="PF03704">
    <property type="entry name" value="BTAD"/>
    <property type="match status" value="1"/>
</dbReference>
<dbReference type="Proteomes" id="UP001271769">
    <property type="component" value="Unassembled WGS sequence"/>
</dbReference>